<comment type="caution">
    <text evidence="9">The sequence shown here is derived from an EMBL/GenBank/DDBJ whole genome shotgun (WGS) entry which is preliminary data.</text>
</comment>
<dbReference type="InterPro" id="IPR035906">
    <property type="entry name" value="MetI-like_sf"/>
</dbReference>
<gene>
    <name evidence="9" type="primary">oppC_1</name>
    <name evidence="9" type="ORF">BWY41_01557</name>
</gene>
<protein>
    <submittedName>
        <fullName evidence="9">Oligopeptide transport system permease protein OppC</fullName>
    </submittedName>
</protein>
<sequence>MVGFSTALLALVIGVPLGALAGYLGGIVDWVVMRLVETFSVIPPLLIAILFVTLFGSGLENIIFILAMVSWMDVCRLVRGEILTLKEREYAVAAKAIGARPYRILFRHLLPNAVAPIIVGMVLCLPNAIMLEATLSFLGVGVNPPTPSWGQMISEGLYYIQFYWYLTLFPAIFLALTVLSLSFIGDGLRDAMDPRLRGRG</sequence>
<evidence type="ECO:0000256" key="2">
    <source>
        <dbReference type="ARBA" id="ARBA00022448"/>
    </source>
</evidence>
<dbReference type="Proteomes" id="UP000485569">
    <property type="component" value="Unassembled WGS sequence"/>
</dbReference>
<evidence type="ECO:0000256" key="4">
    <source>
        <dbReference type="ARBA" id="ARBA00022692"/>
    </source>
</evidence>
<dbReference type="PROSITE" id="PS50928">
    <property type="entry name" value="ABC_TM1"/>
    <property type="match status" value="1"/>
</dbReference>
<dbReference type="Pfam" id="PF00528">
    <property type="entry name" value="BPD_transp_1"/>
    <property type="match status" value="1"/>
</dbReference>
<evidence type="ECO:0000256" key="5">
    <source>
        <dbReference type="ARBA" id="ARBA00022989"/>
    </source>
</evidence>
<dbReference type="GO" id="GO:0055085">
    <property type="term" value="P:transmembrane transport"/>
    <property type="evidence" value="ECO:0007669"/>
    <property type="project" value="InterPro"/>
</dbReference>
<proteinExistence type="inferred from homology"/>
<evidence type="ECO:0000313" key="9">
    <source>
        <dbReference type="EMBL" id="OQA56066.1"/>
    </source>
</evidence>
<dbReference type="SUPFAM" id="SSF161098">
    <property type="entry name" value="MetI-like"/>
    <property type="match status" value="1"/>
</dbReference>
<dbReference type="Gene3D" id="1.10.3720.10">
    <property type="entry name" value="MetI-like"/>
    <property type="match status" value="1"/>
</dbReference>
<dbReference type="InterPro" id="IPR050366">
    <property type="entry name" value="BP-dependent_transpt_permease"/>
</dbReference>
<evidence type="ECO:0000259" key="8">
    <source>
        <dbReference type="PROSITE" id="PS50928"/>
    </source>
</evidence>
<dbReference type="PANTHER" id="PTHR43386">
    <property type="entry name" value="OLIGOPEPTIDE TRANSPORT SYSTEM PERMEASE PROTEIN APPC"/>
    <property type="match status" value="1"/>
</dbReference>
<dbReference type="AlphaFoldDB" id="A0A1V5SND6"/>
<feature type="transmembrane region" description="Helical" evidence="7">
    <location>
        <begin position="162"/>
        <end position="185"/>
    </location>
</feature>
<dbReference type="GO" id="GO:0005886">
    <property type="term" value="C:plasma membrane"/>
    <property type="evidence" value="ECO:0007669"/>
    <property type="project" value="UniProtKB-SubCell"/>
</dbReference>
<name>A0A1V5SND6_9BACT</name>
<dbReference type="EMBL" id="MWBQ01000129">
    <property type="protein sequence ID" value="OQA56066.1"/>
    <property type="molecule type" value="Genomic_DNA"/>
</dbReference>
<dbReference type="PANTHER" id="PTHR43386:SF1">
    <property type="entry name" value="D,D-DIPEPTIDE TRANSPORT SYSTEM PERMEASE PROTEIN DDPC-RELATED"/>
    <property type="match status" value="1"/>
</dbReference>
<keyword evidence="6 7" id="KW-0472">Membrane</keyword>
<organism evidence="9">
    <name type="scientific">Candidatus Atribacter allofermentans</name>
    <dbReference type="NCBI Taxonomy" id="1852833"/>
    <lineage>
        <taxon>Bacteria</taxon>
        <taxon>Pseudomonadati</taxon>
        <taxon>Atribacterota</taxon>
        <taxon>Atribacteria</taxon>
        <taxon>Atribacterales</taxon>
        <taxon>Atribacteraceae</taxon>
        <taxon>Atribacter</taxon>
    </lineage>
</organism>
<dbReference type="InterPro" id="IPR000515">
    <property type="entry name" value="MetI-like"/>
</dbReference>
<feature type="transmembrane region" description="Helical" evidence="7">
    <location>
        <begin position="45"/>
        <end position="69"/>
    </location>
</feature>
<evidence type="ECO:0000256" key="7">
    <source>
        <dbReference type="RuleBase" id="RU363032"/>
    </source>
</evidence>
<accession>A0A1V5SND6</accession>
<keyword evidence="3" id="KW-1003">Cell membrane</keyword>
<comment type="similarity">
    <text evidence="7">Belongs to the binding-protein-dependent transport system permease family.</text>
</comment>
<keyword evidence="5 7" id="KW-1133">Transmembrane helix</keyword>
<evidence type="ECO:0000256" key="3">
    <source>
        <dbReference type="ARBA" id="ARBA00022475"/>
    </source>
</evidence>
<reference evidence="9" key="1">
    <citation type="submission" date="2017-02" db="EMBL/GenBank/DDBJ databases">
        <title>Delving into the versatile metabolic prowess of the omnipresent phylum Bacteroidetes.</title>
        <authorList>
            <person name="Nobu M.K."/>
            <person name="Mei R."/>
            <person name="Narihiro T."/>
            <person name="Kuroda K."/>
            <person name="Liu W.-T."/>
        </authorList>
    </citation>
    <scope>NUCLEOTIDE SEQUENCE</scope>
    <source>
        <strain evidence="9">ADurb.Bin276</strain>
    </source>
</reference>
<keyword evidence="4 7" id="KW-0812">Transmembrane</keyword>
<feature type="domain" description="ABC transmembrane type-1" evidence="8">
    <location>
        <begin position="1"/>
        <end position="185"/>
    </location>
</feature>
<evidence type="ECO:0000256" key="1">
    <source>
        <dbReference type="ARBA" id="ARBA00004651"/>
    </source>
</evidence>
<evidence type="ECO:0000256" key="6">
    <source>
        <dbReference type="ARBA" id="ARBA00023136"/>
    </source>
</evidence>
<comment type="subcellular location">
    <subcellularLocation>
        <location evidence="1 7">Cell membrane</location>
        <topology evidence="1 7">Multi-pass membrane protein</topology>
    </subcellularLocation>
</comment>
<keyword evidence="2 7" id="KW-0813">Transport</keyword>
<feature type="transmembrane region" description="Helical" evidence="7">
    <location>
        <begin position="113"/>
        <end position="142"/>
    </location>
</feature>
<dbReference type="CDD" id="cd06261">
    <property type="entry name" value="TM_PBP2"/>
    <property type="match status" value="1"/>
</dbReference>